<dbReference type="RefSeq" id="WP_218325092.1">
    <property type="nucleotide sequence ID" value="NZ_JAHUZB010000002.1"/>
</dbReference>
<dbReference type="CDD" id="cd03416">
    <property type="entry name" value="CbiX_SirB_N"/>
    <property type="match status" value="1"/>
</dbReference>
<dbReference type="InterPro" id="IPR002762">
    <property type="entry name" value="CbiX-like"/>
</dbReference>
<evidence type="ECO:0000256" key="2">
    <source>
        <dbReference type="ARBA" id="ARBA00023239"/>
    </source>
</evidence>
<protein>
    <recommendedName>
        <fullName evidence="5">Sirohydrochlorin chelatase</fullName>
    </recommendedName>
</protein>
<gene>
    <name evidence="3" type="ORF">KUA55_05050</name>
</gene>
<accession>A0ABS6TAY5</accession>
<reference evidence="3 4" key="1">
    <citation type="submission" date="2021-06" db="EMBL/GenBank/DDBJ databases">
        <title>Enterococcus alishanensis sp. nov., a novel lactic acid bacterium isolated from fresh coffee beans.</title>
        <authorList>
            <person name="Chen Y.-S."/>
        </authorList>
    </citation>
    <scope>NUCLEOTIDE SEQUENCE [LARGE SCALE GENOMIC DNA]</scope>
    <source>
        <strain evidence="3 4">ALS3</strain>
    </source>
</reference>
<sequence>MKGIIFVLHGRREKLSKTNFSIIEEVAAQLENPSAIGLLEGEEQILEDAMEKMQTEKVEEIIFLPVLLFAATHVNEDLPTRAKKYLMDTPFSILPTLGTTEAVLNFVVEEISQKKEDSAVLLIAHGTPHYQEPYVQLSRIANEASLRSGRNIYPASYIGEGNYQDFLINHPEEFIVLPLFLTSGFLLNKIKTKTTEIHGDDDIWLPTLENQPALKAAIWERLKDAHVSSTN</sequence>
<evidence type="ECO:0000313" key="4">
    <source>
        <dbReference type="Proteomes" id="UP000774130"/>
    </source>
</evidence>
<dbReference type="PANTHER" id="PTHR33542:SF3">
    <property type="entry name" value="SIROHYDROCHLORIN FERROCHELATASE, CHLOROPLASTIC"/>
    <property type="match status" value="1"/>
</dbReference>
<keyword evidence="1" id="KW-0479">Metal-binding</keyword>
<dbReference type="InterPro" id="IPR050963">
    <property type="entry name" value="Sirohydro_Cobaltochel/CbiX"/>
</dbReference>
<dbReference type="PANTHER" id="PTHR33542">
    <property type="entry name" value="SIROHYDROCHLORIN FERROCHELATASE, CHLOROPLASTIC"/>
    <property type="match status" value="1"/>
</dbReference>
<keyword evidence="4" id="KW-1185">Reference proteome</keyword>
<dbReference type="EMBL" id="JAHUZB010000002">
    <property type="protein sequence ID" value="MBV7390039.1"/>
    <property type="molecule type" value="Genomic_DNA"/>
</dbReference>
<organism evidence="3 4">
    <name type="scientific">Enterococcus alishanensis</name>
    <dbReference type="NCBI Taxonomy" id="1303817"/>
    <lineage>
        <taxon>Bacteria</taxon>
        <taxon>Bacillati</taxon>
        <taxon>Bacillota</taxon>
        <taxon>Bacilli</taxon>
        <taxon>Lactobacillales</taxon>
        <taxon>Enterococcaceae</taxon>
        <taxon>Enterococcus</taxon>
    </lineage>
</organism>
<evidence type="ECO:0008006" key="5">
    <source>
        <dbReference type="Google" id="ProtNLM"/>
    </source>
</evidence>
<dbReference type="Pfam" id="PF01903">
    <property type="entry name" value="CbiX"/>
    <property type="match status" value="1"/>
</dbReference>
<evidence type="ECO:0000256" key="1">
    <source>
        <dbReference type="ARBA" id="ARBA00022723"/>
    </source>
</evidence>
<evidence type="ECO:0000313" key="3">
    <source>
        <dbReference type="EMBL" id="MBV7390039.1"/>
    </source>
</evidence>
<name>A0ABS6TAY5_9ENTE</name>
<dbReference type="Proteomes" id="UP000774130">
    <property type="component" value="Unassembled WGS sequence"/>
</dbReference>
<proteinExistence type="predicted"/>
<comment type="caution">
    <text evidence="3">The sequence shown here is derived from an EMBL/GenBank/DDBJ whole genome shotgun (WGS) entry which is preliminary data.</text>
</comment>
<keyword evidence="2" id="KW-0456">Lyase</keyword>